<reference evidence="3" key="1">
    <citation type="journal article" date="2019" name="Int. J. Syst. Evol. Microbiol.">
        <title>The Global Catalogue of Microorganisms (GCM) 10K type strain sequencing project: providing services to taxonomists for standard genome sequencing and annotation.</title>
        <authorList>
            <consortium name="The Broad Institute Genomics Platform"/>
            <consortium name="The Broad Institute Genome Sequencing Center for Infectious Disease"/>
            <person name="Wu L."/>
            <person name="Ma J."/>
        </authorList>
    </citation>
    <scope>NUCLEOTIDE SEQUENCE [LARGE SCALE GENOMIC DNA]</scope>
    <source>
        <strain evidence="3">JCM 17939</strain>
    </source>
</reference>
<keyword evidence="3" id="KW-1185">Reference proteome</keyword>
<protein>
    <recommendedName>
        <fullName evidence="4">Lipoprotein</fullName>
    </recommendedName>
</protein>
<evidence type="ECO:0000313" key="2">
    <source>
        <dbReference type="EMBL" id="GAA4633242.1"/>
    </source>
</evidence>
<proteinExistence type="predicted"/>
<feature type="chain" id="PRO_5045432364" description="Lipoprotein" evidence="1">
    <location>
        <begin position="26"/>
        <end position="347"/>
    </location>
</feature>
<evidence type="ECO:0000313" key="3">
    <source>
        <dbReference type="Proteomes" id="UP001501442"/>
    </source>
</evidence>
<comment type="caution">
    <text evidence="2">The sequence shown here is derived from an EMBL/GenBank/DDBJ whole genome shotgun (WGS) entry which is preliminary data.</text>
</comment>
<name>A0ABP8UJ96_9ACTN</name>
<organism evidence="2 3">
    <name type="scientific">Actinoallomurus vinaceus</name>
    <dbReference type="NCBI Taxonomy" id="1080074"/>
    <lineage>
        <taxon>Bacteria</taxon>
        <taxon>Bacillati</taxon>
        <taxon>Actinomycetota</taxon>
        <taxon>Actinomycetes</taxon>
        <taxon>Streptosporangiales</taxon>
        <taxon>Thermomonosporaceae</taxon>
        <taxon>Actinoallomurus</taxon>
    </lineage>
</organism>
<evidence type="ECO:0008006" key="4">
    <source>
        <dbReference type="Google" id="ProtNLM"/>
    </source>
</evidence>
<dbReference type="EMBL" id="BAABHK010000012">
    <property type="protein sequence ID" value="GAA4633242.1"/>
    <property type="molecule type" value="Genomic_DNA"/>
</dbReference>
<dbReference type="Proteomes" id="UP001501442">
    <property type="component" value="Unassembled WGS sequence"/>
</dbReference>
<keyword evidence="1" id="KW-0732">Signal</keyword>
<sequence>MGLVLTLAGGLAAVIAAVTVVVATAGDDPKKTSAKAAHEAGRNLRKNAALSLKGTYAGSPATFTVTRAGTARSDYTLAGDHVSRVDVGGTTYLKTGSRFWKAHGESPAKAGNAGGRWTKAPYNAVELGTGNLSPDQLGQTLLGAENEPLAKKTVVNGIKAIRMTTAGLTYSISTGEPRRVLRVEGRAANDAFSFDLTPLTASGRAMFLTTLRTDVQALKDAYNPNIIFDETGERPRLQECDASGCTAKVELQPDAWGGSNAIHIVMVTTFMGDDGDPVSSCTDSTLATSKILARFSCRTSGGAWTAWYRSHDRRFTVRALAVFRATVNSAQDVAAMLTALTREQQTA</sequence>
<feature type="signal peptide" evidence="1">
    <location>
        <begin position="1"/>
        <end position="25"/>
    </location>
</feature>
<gene>
    <name evidence="2" type="ORF">GCM10023196_070010</name>
</gene>
<dbReference type="RefSeq" id="WP_345436256.1">
    <property type="nucleotide sequence ID" value="NZ_BAABHK010000012.1"/>
</dbReference>
<accession>A0ABP8UJ96</accession>
<evidence type="ECO:0000256" key="1">
    <source>
        <dbReference type="SAM" id="SignalP"/>
    </source>
</evidence>